<proteinExistence type="predicted"/>
<reference evidence="2" key="2">
    <citation type="submission" date="2020-05" db="UniProtKB">
        <authorList>
            <consortium name="EnsemblMetazoa"/>
        </authorList>
    </citation>
    <scope>IDENTIFICATION</scope>
    <source>
        <strain evidence="2">Ngousso</strain>
    </source>
</reference>
<dbReference type="Proteomes" id="UP001105220">
    <property type="component" value="Unplaced"/>
</dbReference>
<evidence type="ECO:0000313" key="2">
    <source>
        <dbReference type="EnsemblMetazoa" id="ACON029413-PA"/>
    </source>
</evidence>
<evidence type="ECO:0000256" key="1">
    <source>
        <dbReference type="SAM" id="MobiDB-lite"/>
    </source>
</evidence>
<keyword evidence="3" id="KW-1185">Reference proteome</keyword>
<evidence type="ECO:0000313" key="3">
    <source>
        <dbReference type="Proteomes" id="UP001105220"/>
    </source>
</evidence>
<feature type="compositionally biased region" description="Basic residues" evidence="1">
    <location>
        <begin position="33"/>
        <end position="46"/>
    </location>
</feature>
<organism evidence="2 3">
    <name type="scientific">Anopheles coluzzii</name>
    <name type="common">African malaria mosquito</name>
    <dbReference type="NCBI Taxonomy" id="1518534"/>
    <lineage>
        <taxon>Eukaryota</taxon>
        <taxon>Metazoa</taxon>
        <taxon>Ecdysozoa</taxon>
        <taxon>Arthropoda</taxon>
        <taxon>Hexapoda</taxon>
        <taxon>Insecta</taxon>
        <taxon>Pterygota</taxon>
        <taxon>Neoptera</taxon>
        <taxon>Endopterygota</taxon>
        <taxon>Diptera</taxon>
        <taxon>Nematocera</taxon>
        <taxon>Culicoidea</taxon>
        <taxon>Culicidae</taxon>
        <taxon>Anophelinae</taxon>
        <taxon>Anopheles</taxon>
    </lineage>
</organism>
<dbReference type="AlphaFoldDB" id="A0A6E8WBW2"/>
<reference key="1">
    <citation type="journal article" date="2019" name="Genes (Basel)">
        <title>A High-Quality De novo Genome Assembly from a Single Mosquito Using PacBio Sequencing.</title>
        <authorList>
            <person name="Kingan S.B."/>
            <person name="Heaton H."/>
            <person name="Cudini J."/>
            <person name="Lambert C.C."/>
            <person name="Baybayan P."/>
            <person name="Galvin B.D."/>
            <person name="Durbin R."/>
            <person name="Korlach J."/>
            <person name="Lawniczak M.K.N."/>
        </authorList>
    </citation>
    <scope>NUCLEOTIDE SEQUENCE [LARGE SCALE GENOMIC DNA]</scope>
    <source>
        <strain>Mali-NIH</strain>
    </source>
</reference>
<dbReference type="EnsemblMetazoa" id="ACON029413-RA">
    <property type="protein sequence ID" value="ACON029413-PA"/>
    <property type="gene ID" value="ACON029413"/>
</dbReference>
<name>A0A6E8WBW2_ANOCL</name>
<sequence length="157" mass="17693">MNVKWRKCSTIIAASLRDDIIWASMYQARTQHNNKRKFSKTSKKKSATNTPIEPGPTNHQQRERPAEQRHTTAGLAGAYDVSQFNIFGAWCVYAYDADDGGGSESNQVGTTDVGCIIIMWSHQSIGGNFVEEIVVLRQRFLIKVFYSCYGLKKQTHS</sequence>
<dbReference type="VEuPathDB" id="VectorBase:ACON029413"/>
<accession>A0A6E8WBW2</accession>
<protein>
    <submittedName>
        <fullName evidence="2">Uncharacterized protein</fullName>
    </submittedName>
</protein>
<feature type="region of interest" description="Disordered" evidence="1">
    <location>
        <begin position="33"/>
        <end position="68"/>
    </location>
</feature>